<dbReference type="Pfam" id="PF16220">
    <property type="entry name" value="DUF4880"/>
    <property type="match status" value="1"/>
</dbReference>
<protein>
    <submittedName>
        <fullName evidence="4">Fe2+-dicitrate sensor, membrane component</fullName>
    </submittedName>
</protein>
<dbReference type="KEGG" id="tak:Tharo_2847"/>
<dbReference type="GO" id="GO:0016989">
    <property type="term" value="F:sigma factor antagonist activity"/>
    <property type="evidence" value="ECO:0007669"/>
    <property type="project" value="TreeGrafter"/>
</dbReference>
<evidence type="ECO:0000313" key="4">
    <source>
        <dbReference type="EMBL" id="AVR89729.1"/>
    </source>
</evidence>
<feature type="domain" description="FecR protein" evidence="2">
    <location>
        <begin position="126"/>
        <end position="219"/>
    </location>
</feature>
<evidence type="ECO:0000259" key="3">
    <source>
        <dbReference type="Pfam" id="PF16220"/>
    </source>
</evidence>
<evidence type="ECO:0000259" key="2">
    <source>
        <dbReference type="Pfam" id="PF04773"/>
    </source>
</evidence>
<name>A0A2R4BQW1_THAAR</name>
<evidence type="ECO:0000256" key="1">
    <source>
        <dbReference type="SAM" id="Phobius"/>
    </source>
</evidence>
<dbReference type="EMBL" id="CP028339">
    <property type="protein sequence ID" value="AVR89729.1"/>
    <property type="molecule type" value="Genomic_DNA"/>
</dbReference>
<feature type="domain" description="FecR N-terminal" evidence="3">
    <location>
        <begin position="28"/>
        <end position="69"/>
    </location>
</feature>
<dbReference type="Proteomes" id="UP000241885">
    <property type="component" value="Chromosome"/>
</dbReference>
<dbReference type="PANTHER" id="PTHR30273:SF2">
    <property type="entry name" value="PROTEIN FECR"/>
    <property type="match status" value="1"/>
</dbReference>
<gene>
    <name evidence="4" type="ORF">Tharo_2847</name>
</gene>
<dbReference type="InterPro" id="IPR012373">
    <property type="entry name" value="Ferrdict_sens_TM"/>
</dbReference>
<feature type="transmembrane region" description="Helical" evidence="1">
    <location>
        <begin position="96"/>
        <end position="114"/>
    </location>
</feature>
<dbReference type="Gene3D" id="2.60.120.1440">
    <property type="match status" value="1"/>
</dbReference>
<dbReference type="AlphaFoldDB" id="A0A2R4BQW1"/>
<dbReference type="InterPro" id="IPR006860">
    <property type="entry name" value="FecR"/>
</dbReference>
<dbReference type="PIRSF" id="PIRSF018266">
    <property type="entry name" value="FecR"/>
    <property type="match status" value="1"/>
</dbReference>
<evidence type="ECO:0000313" key="5">
    <source>
        <dbReference type="Proteomes" id="UP000241885"/>
    </source>
</evidence>
<reference evidence="4 5" key="1">
    <citation type="submission" date="2018-03" db="EMBL/GenBank/DDBJ databases">
        <title>Complete genome sequence of Thauera aromatica, a model organism for studying aromatic compound degradation under denitrifying conditions.</title>
        <authorList>
            <person name="Lo H.-Y."/>
            <person name="Goris T."/>
            <person name="Boll M."/>
            <person name="Mueller J.A."/>
        </authorList>
    </citation>
    <scope>NUCLEOTIDE SEQUENCE [LARGE SCALE GENOMIC DNA]</scope>
    <source>
        <strain evidence="4 5">K172</strain>
    </source>
</reference>
<keyword evidence="1" id="KW-0472">Membrane</keyword>
<accession>A0A2R4BQW1</accession>
<sequence length="334" mass="35433">MPAEEERWRPGATARAGDDVPVSAHVLDAAIAWQLELDAGAEPAAHAAFSRWLEADPEHRRAWRQLCALDAGLRPLQAAPLRAALLRAPRNRHRRTAAAVLAGALLAGVGLAALEQRMPLAARLADYGTATGERRQFALPDGSQLYLNTRSAVDLAFDSERRALHLATGEILVETAHAAAETRPFVVLTADGALRALGTRFVVRKLDTGTLLTVVHSAVAAQPARRSDERRIGTGERALVHADGVGPAAAAPAEADAWRDGMLVVENAPLAEVVAELGRYRPGHTGVDAALAGLRVTGTFSLDDSGRALQALADGLGLRLLRRGPWWLTLAPAT</sequence>
<keyword evidence="1" id="KW-1133">Transmembrane helix</keyword>
<dbReference type="OrthoDB" id="1100567at2"/>
<dbReference type="PANTHER" id="PTHR30273">
    <property type="entry name" value="PERIPLASMIC SIGNAL SENSOR AND SIGMA FACTOR ACTIVATOR FECR-RELATED"/>
    <property type="match status" value="1"/>
</dbReference>
<organism evidence="4 5">
    <name type="scientific">Thauera aromatica K172</name>
    <dbReference type="NCBI Taxonomy" id="44139"/>
    <lineage>
        <taxon>Bacteria</taxon>
        <taxon>Pseudomonadati</taxon>
        <taxon>Pseudomonadota</taxon>
        <taxon>Betaproteobacteria</taxon>
        <taxon>Rhodocyclales</taxon>
        <taxon>Zoogloeaceae</taxon>
        <taxon>Thauera</taxon>
    </lineage>
</organism>
<keyword evidence="1" id="KW-0812">Transmembrane</keyword>
<proteinExistence type="predicted"/>
<keyword evidence="5" id="KW-1185">Reference proteome</keyword>
<dbReference type="InterPro" id="IPR032623">
    <property type="entry name" value="FecR_N"/>
</dbReference>
<dbReference type="Pfam" id="PF04773">
    <property type="entry name" value="FecR"/>
    <property type="match status" value="1"/>
</dbReference>